<accession>A0AAD5MQR2</accession>
<feature type="compositionally biased region" description="Acidic residues" evidence="1">
    <location>
        <begin position="33"/>
        <end position="42"/>
    </location>
</feature>
<sequence>MHMPFSFQLSNFTIKSSAEMLADRTELPNVIPEDSEESDYDDVPPMKAPQTRVMRRFSEASSTRKGSPSSSGHSSTCASEMREKWGKAKSEHYEFKNRLTKEPETLDDKCNVSLNRPRIASGITHEFPCPRLPDSIVANMMKLSIISEGRSRFGIVTRLINRTTMANYSVVEWDIKSMNKKVSLIRRGQARS</sequence>
<evidence type="ECO:0000256" key="1">
    <source>
        <dbReference type="SAM" id="MobiDB-lite"/>
    </source>
</evidence>
<dbReference type="EMBL" id="JAHQIW010004101">
    <property type="protein sequence ID" value="KAJ1361058.1"/>
    <property type="molecule type" value="Genomic_DNA"/>
</dbReference>
<dbReference type="AlphaFoldDB" id="A0AAD5MQR2"/>
<reference evidence="2" key="1">
    <citation type="submission" date="2021-06" db="EMBL/GenBank/DDBJ databases">
        <title>Parelaphostrongylus tenuis whole genome reference sequence.</title>
        <authorList>
            <person name="Garwood T.J."/>
            <person name="Larsen P.A."/>
            <person name="Fountain-Jones N.M."/>
            <person name="Garbe J.R."/>
            <person name="Macchietto M.G."/>
            <person name="Kania S.A."/>
            <person name="Gerhold R.W."/>
            <person name="Richards J.E."/>
            <person name="Wolf T.M."/>
        </authorList>
    </citation>
    <scope>NUCLEOTIDE SEQUENCE</scope>
    <source>
        <strain evidence="2">MNPRO001-30</strain>
        <tissue evidence="2">Meninges</tissue>
    </source>
</reference>
<protein>
    <submittedName>
        <fullName evidence="2">Uncharacterized protein</fullName>
    </submittedName>
</protein>
<proteinExistence type="predicted"/>
<feature type="region of interest" description="Disordered" evidence="1">
    <location>
        <begin position="25"/>
        <end position="83"/>
    </location>
</feature>
<evidence type="ECO:0000313" key="2">
    <source>
        <dbReference type="EMBL" id="KAJ1361058.1"/>
    </source>
</evidence>
<gene>
    <name evidence="2" type="ORF">KIN20_020227</name>
</gene>
<organism evidence="2 3">
    <name type="scientific">Parelaphostrongylus tenuis</name>
    <name type="common">Meningeal worm</name>
    <dbReference type="NCBI Taxonomy" id="148309"/>
    <lineage>
        <taxon>Eukaryota</taxon>
        <taxon>Metazoa</taxon>
        <taxon>Ecdysozoa</taxon>
        <taxon>Nematoda</taxon>
        <taxon>Chromadorea</taxon>
        <taxon>Rhabditida</taxon>
        <taxon>Rhabditina</taxon>
        <taxon>Rhabditomorpha</taxon>
        <taxon>Strongyloidea</taxon>
        <taxon>Metastrongylidae</taxon>
        <taxon>Parelaphostrongylus</taxon>
    </lineage>
</organism>
<feature type="compositionally biased region" description="Low complexity" evidence="1">
    <location>
        <begin position="60"/>
        <end position="79"/>
    </location>
</feature>
<comment type="caution">
    <text evidence="2">The sequence shown here is derived from an EMBL/GenBank/DDBJ whole genome shotgun (WGS) entry which is preliminary data.</text>
</comment>
<name>A0AAD5MQR2_PARTN</name>
<evidence type="ECO:0000313" key="3">
    <source>
        <dbReference type="Proteomes" id="UP001196413"/>
    </source>
</evidence>
<keyword evidence="3" id="KW-1185">Reference proteome</keyword>
<dbReference type="Proteomes" id="UP001196413">
    <property type="component" value="Unassembled WGS sequence"/>
</dbReference>